<dbReference type="Gene3D" id="1.10.260.40">
    <property type="entry name" value="lambda repressor-like DNA-binding domains"/>
    <property type="match status" value="1"/>
</dbReference>
<protein>
    <submittedName>
        <fullName evidence="3">Helix-turn-helix domain-containing protein</fullName>
    </submittedName>
</protein>
<keyword evidence="1" id="KW-0238">DNA-binding</keyword>
<evidence type="ECO:0000313" key="3">
    <source>
        <dbReference type="EMBL" id="MBF9196357.1"/>
    </source>
</evidence>
<dbReference type="EMBL" id="JADQDN010000004">
    <property type="protein sequence ID" value="MBF9196357.1"/>
    <property type="molecule type" value="Genomic_DNA"/>
</dbReference>
<dbReference type="PANTHER" id="PTHR46797:SF10">
    <property type="entry name" value="BLR1115 PROTEIN"/>
    <property type="match status" value="1"/>
</dbReference>
<dbReference type="SMART" id="SM00530">
    <property type="entry name" value="HTH_XRE"/>
    <property type="match status" value="1"/>
</dbReference>
<dbReference type="InterPro" id="IPR050807">
    <property type="entry name" value="TransReg_Diox_bact_type"/>
</dbReference>
<dbReference type="SUPFAM" id="SSF51182">
    <property type="entry name" value="RmlC-like cupins"/>
    <property type="match status" value="1"/>
</dbReference>
<dbReference type="Proteomes" id="UP000611708">
    <property type="component" value="Unassembled WGS sequence"/>
</dbReference>
<dbReference type="PROSITE" id="PS50943">
    <property type="entry name" value="HTH_CROC1"/>
    <property type="match status" value="1"/>
</dbReference>
<evidence type="ECO:0000259" key="2">
    <source>
        <dbReference type="PROSITE" id="PS50943"/>
    </source>
</evidence>
<dbReference type="InterPro" id="IPR010982">
    <property type="entry name" value="Lambda_DNA-bd_dom_sf"/>
</dbReference>
<dbReference type="InterPro" id="IPR013096">
    <property type="entry name" value="Cupin_2"/>
</dbReference>
<evidence type="ECO:0000313" key="4">
    <source>
        <dbReference type="Proteomes" id="UP000611708"/>
    </source>
</evidence>
<accession>A0ABS0HS94</accession>
<name>A0ABS0HS94_9HYPH</name>
<gene>
    <name evidence="3" type="ORF">I2H36_09925</name>
</gene>
<reference evidence="3 4" key="1">
    <citation type="submission" date="2020-11" db="EMBL/GenBank/DDBJ databases">
        <authorList>
            <person name="Kim M.K."/>
        </authorList>
    </citation>
    <scope>NUCLEOTIDE SEQUENCE [LARGE SCALE GENOMIC DNA]</scope>
    <source>
        <strain evidence="3 4">BT290</strain>
    </source>
</reference>
<dbReference type="SUPFAM" id="SSF47413">
    <property type="entry name" value="lambda repressor-like DNA-binding domains"/>
    <property type="match status" value="1"/>
</dbReference>
<evidence type="ECO:0000256" key="1">
    <source>
        <dbReference type="ARBA" id="ARBA00023125"/>
    </source>
</evidence>
<comment type="caution">
    <text evidence="3">The sequence shown here is derived from an EMBL/GenBank/DDBJ whole genome shotgun (WGS) entry which is preliminary data.</text>
</comment>
<sequence>MENSSALGMHLAARLRDLRTGAGMTLDGLSERTGVSRSMISLIERGESSPTAAVLDKLAAGLGVTLASLFAGQEGAAASPLSRREDQRIWRDPESGYIRRNLSAPGFPSPIELVEVVLPPGARVAYDTGHRAAAVHQQIWIIEGALALTLGEETYHVDTGDCLSMRLDQPIVFRNLTDTPARYVVALATDPHATSNPYR</sequence>
<feature type="domain" description="HTH cro/C1-type" evidence="2">
    <location>
        <begin position="15"/>
        <end position="69"/>
    </location>
</feature>
<keyword evidence="4" id="KW-1185">Reference proteome</keyword>
<dbReference type="Pfam" id="PF01381">
    <property type="entry name" value="HTH_3"/>
    <property type="match status" value="1"/>
</dbReference>
<dbReference type="CDD" id="cd00093">
    <property type="entry name" value="HTH_XRE"/>
    <property type="match status" value="1"/>
</dbReference>
<dbReference type="InterPro" id="IPR011051">
    <property type="entry name" value="RmlC_Cupin_sf"/>
</dbReference>
<dbReference type="Pfam" id="PF07883">
    <property type="entry name" value="Cupin_2"/>
    <property type="match status" value="1"/>
</dbReference>
<proteinExistence type="predicted"/>
<dbReference type="InterPro" id="IPR014710">
    <property type="entry name" value="RmlC-like_jellyroll"/>
</dbReference>
<dbReference type="CDD" id="cd02209">
    <property type="entry name" value="cupin_XRE_C"/>
    <property type="match status" value="1"/>
</dbReference>
<dbReference type="PANTHER" id="PTHR46797">
    <property type="entry name" value="HTH-TYPE TRANSCRIPTIONAL REGULATOR"/>
    <property type="match status" value="1"/>
</dbReference>
<organism evidence="3 4">
    <name type="scientific">Microvirga terrestris</name>
    <dbReference type="NCBI Taxonomy" id="2791024"/>
    <lineage>
        <taxon>Bacteria</taxon>
        <taxon>Pseudomonadati</taxon>
        <taxon>Pseudomonadota</taxon>
        <taxon>Alphaproteobacteria</taxon>
        <taxon>Hyphomicrobiales</taxon>
        <taxon>Methylobacteriaceae</taxon>
        <taxon>Microvirga</taxon>
    </lineage>
</organism>
<dbReference type="Gene3D" id="2.60.120.10">
    <property type="entry name" value="Jelly Rolls"/>
    <property type="match status" value="1"/>
</dbReference>
<dbReference type="InterPro" id="IPR001387">
    <property type="entry name" value="Cro/C1-type_HTH"/>
</dbReference>